<evidence type="ECO:0000256" key="4">
    <source>
        <dbReference type="ARBA" id="ARBA00022833"/>
    </source>
</evidence>
<sequence length="303" mass="33709">MSTSKEVQKQLDTILRIPSNNKCADCKRKNNPRWSSYSLGLVICIQCAGIHRSLGTHITKVKSIDLDFWQPEDVSKLVQMNGNDRANIKYEGKLMDLNSGSGIKEYTPRLEELRSYIKTKYDIKKWMISDSEFKTYLAGNKLNLSPASSDINLDSPNPVIAKQNTINNNGISAFSSSSSSLKLNSVNKRNVDLLDSNTERLNNLNLKPVSRTSTSISFNKQTTTTTTQSNNNSDRTELKKSILALYAKPKVSKDSSASLFNNTNDSTNSLPSFDISVENKSNSNNNGSSVSLEENDLFKNVWG</sequence>
<dbReference type="InterPro" id="IPR037278">
    <property type="entry name" value="ARFGAP/RecO"/>
</dbReference>
<feature type="region of interest" description="Disordered" evidence="6">
    <location>
        <begin position="212"/>
        <end position="236"/>
    </location>
</feature>
<evidence type="ECO:0000313" key="8">
    <source>
        <dbReference type="EMBL" id="OBA28162.1"/>
    </source>
</evidence>
<evidence type="ECO:0000256" key="6">
    <source>
        <dbReference type="SAM" id="MobiDB-lite"/>
    </source>
</evidence>
<dbReference type="EMBL" id="LXPE01000005">
    <property type="protein sequence ID" value="OBA28162.1"/>
    <property type="molecule type" value="Genomic_DNA"/>
</dbReference>
<dbReference type="GO" id="GO:0008270">
    <property type="term" value="F:zinc ion binding"/>
    <property type="evidence" value="ECO:0007669"/>
    <property type="project" value="UniProtKB-KW"/>
</dbReference>
<organism evidence="8 9">
    <name type="scientific">Hanseniaspora valbyensis NRRL Y-1626</name>
    <dbReference type="NCBI Taxonomy" id="766949"/>
    <lineage>
        <taxon>Eukaryota</taxon>
        <taxon>Fungi</taxon>
        <taxon>Dikarya</taxon>
        <taxon>Ascomycota</taxon>
        <taxon>Saccharomycotina</taxon>
        <taxon>Saccharomycetes</taxon>
        <taxon>Saccharomycodales</taxon>
        <taxon>Saccharomycodaceae</taxon>
        <taxon>Hanseniaspora</taxon>
    </lineage>
</organism>
<dbReference type="InterPro" id="IPR001164">
    <property type="entry name" value="ArfGAP_dom"/>
</dbReference>
<reference evidence="9" key="1">
    <citation type="journal article" date="2016" name="Proc. Natl. Acad. Sci. U.S.A.">
        <title>Comparative genomics of biotechnologically important yeasts.</title>
        <authorList>
            <person name="Riley R."/>
            <person name="Haridas S."/>
            <person name="Wolfe K.H."/>
            <person name="Lopes M.R."/>
            <person name="Hittinger C.T."/>
            <person name="Goeker M."/>
            <person name="Salamov A.A."/>
            <person name="Wisecaver J.H."/>
            <person name="Long T.M."/>
            <person name="Calvey C.H."/>
            <person name="Aerts A.L."/>
            <person name="Barry K.W."/>
            <person name="Choi C."/>
            <person name="Clum A."/>
            <person name="Coughlan A.Y."/>
            <person name="Deshpande S."/>
            <person name="Douglass A.P."/>
            <person name="Hanson S.J."/>
            <person name="Klenk H.-P."/>
            <person name="LaButti K.M."/>
            <person name="Lapidus A."/>
            <person name="Lindquist E.A."/>
            <person name="Lipzen A.M."/>
            <person name="Meier-Kolthoff J.P."/>
            <person name="Ohm R.A."/>
            <person name="Otillar R.P."/>
            <person name="Pangilinan J.L."/>
            <person name="Peng Y."/>
            <person name="Rokas A."/>
            <person name="Rosa C.A."/>
            <person name="Scheuner C."/>
            <person name="Sibirny A.A."/>
            <person name="Slot J.C."/>
            <person name="Stielow J.B."/>
            <person name="Sun H."/>
            <person name="Kurtzman C.P."/>
            <person name="Blackwell M."/>
            <person name="Grigoriev I.V."/>
            <person name="Jeffries T.W."/>
        </authorList>
    </citation>
    <scope>NUCLEOTIDE SEQUENCE [LARGE SCALE GENOMIC DNA]</scope>
    <source>
        <strain evidence="9">NRRL Y-1626</strain>
    </source>
</reference>
<keyword evidence="9" id="KW-1185">Reference proteome</keyword>
<protein>
    <submittedName>
        <fullName evidence="8">ArfGap-domain-containing protein</fullName>
    </submittedName>
</protein>
<evidence type="ECO:0000313" key="9">
    <source>
        <dbReference type="Proteomes" id="UP000092321"/>
    </source>
</evidence>
<dbReference type="OrthoDB" id="10266696at2759"/>
<comment type="caution">
    <text evidence="8">The sequence shown here is derived from an EMBL/GenBank/DDBJ whole genome shotgun (WGS) entry which is preliminary data.</text>
</comment>
<feature type="region of interest" description="Disordered" evidence="6">
    <location>
        <begin position="271"/>
        <end position="291"/>
    </location>
</feature>
<keyword evidence="4" id="KW-0862">Zinc</keyword>
<evidence type="ECO:0000256" key="3">
    <source>
        <dbReference type="ARBA" id="ARBA00022771"/>
    </source>
</evidence>
<keyword evidence="2" id="KW-0479">Metal-binding</keyword>
<dbReference type="GO" id="GO:0006888">
    <property type="term" value="P:endoplasmic reticulum to Golgi vesicle-mediated transport"/>
    <property type="evidence" value="ECO:0007669"/>
    <property type="project" value="TreeGrafter"/>
</dbReference>
<dbReference type="GO" id="GO:0006891">
    <property type="term" value="P:intra-Golgi vesicle-mediated transport"/>
    <property type="evidence" value="ECO:0007669"/>
    <property type="project" value="TreeGrafter"/>
</dbReference>
<dbReference type="PANTHER" id="PTHR45705:SF1">
    <property type="entry name" value="FI20236P1"/>
    <property type="match status" value="1"/>
</dbReference>
<evidence type="ECO:0000259" key="7">
    <source>
        <dbReference type="PROSITE" id="PS50115"/>
    </source>
</evidence>
<dbReference type="SMART" id="SM00105">
    <property type="entry name" value="ArfGap"/>
    <property type="match status" value="1"/>
</dbReference>
<feature type="compositionally biased region" description="Low complexity" evidence="6">
    <location>
        <begin position="276"/>
        <end position="291"/>
    </location>
</feature>
<keyword evidence="3 5" id="KW-0863">Zinc-finger</keyword>
<dbReference type="FunFam" id="1.10.220.150:FF:000009">
    <property type="entry name" value="stromal membrane-associated protein 1 isoform X1"/>
    <property type="match status" value="1"/>
</dbReference>
<dbReference type="GO" id="GO:0005737">
    <property type="term" value="C:cytoplasm"/>
    <property type="evidence" value="ECO:0007669"/>
    <property type="project" value="TreeGrafter"/>
</dbReference>
<accession>A0A1B7THC8</accession>
<gene>
    <name evidence="8" type="ORF">HANVADRAFT_51871</name>
</gene>
<evidence type="ECO:0000256" key="2">
    <source>
        <dbReference type="ARBA" id="ARBA00022723"/>
    </source>
</evidence>
<feature type="domain" description="Arf-GAP" evidence="7">
    <location>
        <begin position="8"/>
        <end position="134"/>
    </location>
</feature>
<dbReference type="SUPFAM" id="SSF57863">
    <property type="entry name" value="ArfGap/RecO-like zinc finger"/>
    <property type="match status" value="1"/>
</dbReference>
<evidence type="ECO:0000256" key="5">
    <source>
        <dbReference type="PROSITE-ProRule" id="PRU00288"/>
    </source>
</evidence>
<name>A0A1B7THC8_9ASCO</name>
<evidence type="ECO:0000256" key="1">
    <source>
        <dbReference type="ARBA" id="ARBA00022468"/>
    </source>
</evidence>
<dbReference type="InterPro" id="IPR038508">
    <property type="entry name" value="ArfGAP_dom_sf"/>
</dbReference>
<dbReference type="Gene3D" id="1.10.220.150">
    <property type="entry name" value="Arf GTPase activating protein"/>
    <property type="match status" value="1"/>
</dbReference>
<proteinExistence type="predicted"/>
<dbReference type="GO" id="GO:0005096">
    <property type="term" value="F:GTPase activator activity"/>
    <property type="evidence" value="ECO:0007669"/>
    <property type="project" value="UniProtKB-KW"/>
</dbReference>
<dbReference type="PRINTS" id="PR00405">
    <property type="entry name" value="REVINTRACTNG"/>
</dbReference>
<keyword evidence="1" id="KW-0343">GTPase activation</keyword>
<dbReference type="AlphaFoldDB" id="A0A1B7THC8"/>
<dbReference type="PANTHER" id="PTHR45705">
    <property type="entry name" value="FI20236P1"/>
    <property type="match status" value="1"/>
</dbReference>
<dbReference type="Pfam" id="PF01412">
    <property type="entry name" value="ArfGap"/>
    <property type="match status" value="1"/>
</dbReference>
<feature type="compositionally biased region" description="Low complexity" evidence="6">
    <location>
        <begin position="214"/>
        <end position="233"/>
    </location>
</feature>
<dbReference type="PROSITE" id="PS50115">
    <property type="entry name" value="ARFGAP"/>
    <property type="match status" value="1"/>
</dbReference>
<dbReference type="Proteomes" id="UP000092321">
    <property type="component" value="Unassembled WGS sequence"/>
</dbReference>
<dbReference type="CDD" id="cd08204">
    <property type="entry name" value="ArfGap"/>
    <property type="match status" value="1"/>
</dbReference>
<dbReference type="InterPro" id="IPR051718">
    <property type="entry name" value="ARF_GTPase-activating"/>
</dbReference>